<evidence type="ECO:0000313" key="3">
    <source>
        <dbReference type="EMBL" id="XDS51193.1"/>
    </source>
</evidence>
<dbReference type="Pfam" id="PF14014">
    <property type="entry name" value="DUF4230"/>
    <property type="match status" value="1"/>
</dbReference>
<organism evidence="1">
    <name type="scientific">Bifidobacterium fermentum</name>
    <dbReference type="NCBI Taxonomy" id="3059035"/>
    <lineage>
        <taxon>Bacteria</taxon>
        <taxon>Bacillati</taxon>
        <taxon>Actinomycetota</taxon>
        <taxon>Actinomycetes</taxon>
        <taxon>Bifidobacteriales</taxon>
        <taxon>Bifidobacteriaceae</taxon>
        <taxon>Bifidobacterium</taxon>
    </lineage>
</organism>
<evidence type="ECO:0000313" key="1">
    <source>
        <dbReference type="EMBL" id="XDS47170.1"/>
    </source>
</evidence>
<dbReference type="AlphaFoldDB" id="A0AB39UDP3"/>
<dbReference type="KEGG" id="bfk:QN062_03175"/>
<dbReference type="RefSeq" id="WP_369342155.1">
    <property type="nucleotide sequence ID" value="NZ_CP129675.1"/>
</dbReference>
<accession>A0AB39UDP3</accession>
<proteinExistence type="predicted"/>
<dbReference type="EMBL" id="CP129683">
    <property type="protein sequence ID" value="XDS51193.1"/>
    <property type="molecule type" value="Genomic_DNA"/>
</dbReference>
<dbReference type="EMBL" id="CP129675">
    <property type="protein sequence ID" value="XDS47170.1"/>
    <property type="molecule type" value="Genomic_DNA"/>
</dbReference>
<protein>
    <submittedName>
        <fullName evidence="1">DUF4230 domain-containing protein</fullName>
    </submittedName>
</protein>
<sequence>MIGAVVLAQYGVLGYKFGFWKEPTSSTKISVTVKKTLPITEINGLAVSTEKVIESEKDGLPIIGGKKMLIVASWKVKLGIDGSKIKLTTGDSSNVIKAELPKLMVTSMEQVGTPHVYSQSGSLLDSYSSQDVLNAVNAKSRSVKSAVLNDEDYQKQTLDSIEGMLSSIINAAPGVAGNYKIEYSVAE</sequence>
<gene>
    <name evidence="3" type="ORF">QN062_03175</name>
    <name evidence="2" type="ORF">QN216_07185</name>
    <name evidence="1" type="ORF">QN217_03265</name>
</gene>
<dbReference type="InterPro" id="IPR025324">
    <property type="entry name" value="DUF4230"/>
</dbReference>
<evidence type="ECO:0000313" key="2">
    <source>
        <dbReference type="EMBL" id="XDS48122.1"/>
    </source>
</evidence>
<reference evidence="1" key="1">
    <citation type="submission" date="2023-07" db="EMBL/GenBank/DDBJ databases">
        <title>Bifidobacterium aquikefiriaerophilum sp. nov. and Bifidobacterium eccum sp. nov., isolated from water kefir.</title>
        <authorList>
            <person name="Breselge S."/>
            <person name="Bellassi P."/>
            <person name="Barcenilla C."/>
            <person name="Alvarez-Ordonez A."/>
            <person name="Morelli L."/>
            <person name="Cotter P.D."/>
        </authorList>
    </citation>
    <scope>NUCLEOTIDE SEQUENCE</scope>
    <source>
        <strain evidence="3">WK012_4_13</strain>
        <strain evidence="2">WK013_4_14</strain>
        <strain evidence="1">WK048_4_13</strain>
    </source>
</reference>
<name>A0AB39UDP3_9BIFI</name>
<dbReference type="EMBL" id="CP129682">
    <property type="protein sequence ID" value="XDS48122.1"/>
    <property type="molecule type" value="Genomic_DNA"/>
</dbReference>